<organism evidence="1 2">
    <name type="scientific">Streptomyces dengpaensis</name>
    <dbReference type="NCBI Taxonomy" id="2049881"/>
    <lineage>
        <taxon>Bacteria</taxon>
        <taxon>Bacillati</taxon>
        <taxon>Actinomycetota</taxon>
        <taxon>Actinomycetes</taxon>
        <taxon>Kitasatosporales</taxon>
        <taxon>Streptomycetaceae</taxon>
        <taxon>Streptomyces</taxon>
    </lineage>
</organism>
<evidence type="ECO:0000313" key="1">
    <source>
        <dbReference type="EMBL" id="AVH59329.1"/>
    </source>
</evidence>
<dbReference type="Proteomes" id="UP000238413">
    <property type="component" value="Chromosome"/>
</dbReference>
<name>A0ABM6SX62_9ACTN</name>
<gene>
    <name evidence="1" type="ORF">C4B68_30300</name>
</gene>
<reference evidence="1 2" key="1">
    <citation type="submission" date="2018-02" db="EMBL/GenBank/DDBJ databases">
        <title>Complete genome sequence of Streptomyces dengpaensis, the producer of angucyclines.</title>
        <authorList>
            <person name="Yumei L."/>
        </authorList>
    </citation>
    <scope>NUCLEOTIDE SEQUENCE [LARGE SCALE GENOMIC DNA]</scope>
    <source>
        <strain evidence="1 2">XZHG99</strain>
    </source>
</reference>
<protein>
    <submittedName>
        <fullName evidence="1">Uncharacterized protein</fullName>
    </submittedName>
</protein>
<dbReference type="EMBL" id="CP026652">
    <property type="protein sequence ID" value="AVH59329.1"/>
    <property type="molecule type" value="Genomic_DNA"/>
</dbReference>
<proteinExistence type="predicted"/>
<sequence>MRARSAFPPRHELRVPVQVFTGVNADAHLCDESAGMTQEMRYRTAKCGRPRSRSWWLESR</sequence>
<accession>A0ABM6SX62</accession>
<evidence type="ECO:0000313" key="2">
    <source>
        <dbReference type="Proteomes" id="UP000238413"/>
    </source>
</evidence>
<keyword evidence="2" id="KW-1185">Reference proteome</keyword>